<dbReference type="Gramene" id="GBG76470">
    <property type="protein sequence ID" value="GBG76470"/>
    <property type="gene ID" value="CBR_g22218"/>
</dbReference>
<evidence type="ECO:0000313" key="3">
    <source>
        <dbReference type="Proteomes" id="UP000265515"/>
    </source>
</evidence>
<name>A0A388L2C9_CHABU</name>
<keyword evidence="3" id="KW-1185">Reference proteome</keyword>
<comment type="caution">
    <text evidence="2">The sequence shown here is derived from an EMBL/GenBank/DDBJ whole genome shotgun (WGS) entry which is preliminary data.</text>
</comment>
<protein>
    <submittedName>
        <fullName evidence="2">Uncharacterized protein</fullName>
    </submittedName>
</protein>
<feature type="compositionally biased region" description="Basic residues" evidence="1">
    <location>
        <begin position="119"/>
        <end position="136"/>
    </location>
</feature>
<evidence type="ECO:0000313" key="2">
    <source>
        <dbReference type="EMBL" id="GBG76470.1"/>
    </source>
</evidence>
<evidence type="ECO:0000256" key="1">
    <source>
        <dbReference type="SAM" id="MobiDB-lite"/>
    </source>
</evidence>
<dbReference type="Proteomes" id="UP000265515">
    <property type="component" value="Unassembled WGS sequence"/>
</dbReference>
<gene>
    <name evidence="2" type="ORF">CBR_g22218</name>
</gene>
<proteinExistence type="predicted"/>
<feature type="region of interest" description="Disordered" evidence="1">
    <location>
        <begin position="80"/>
        <end position="139"/>
    </location>
</feature>
<feature type="region of interest" description="Disordered" evidence="1">
    <location>
        <begin position="1"/>
        <end position="30"/>
    </location>
</feature>
<dbReference type="EMBL" id="BFEA01000245">
    <property type="protein sequence ID" value="GBG76470.1"/>
    <property type="molecule type" value="Genomic_DNA"/>
</dbReference>
<dbReference type="AlphaFoldDB" id="A0A388L2C9"/>
<reference evidence="2 3" key="1">
    <citation type="journal article" date="2018" name="Cell">
        <title>The Chara Genome: Secondary Complexity and Implications for Plant Terrestrialization.</title>
        <authorList>
            <person name="Nishiyama T."/>
            <person name="Sakayama H."/>
            <person name="Vries J.D."/>
            <person name="Buschmann H."/>
            <person name="Saint-Marcoux D."/>
            <person name="Ullrich K.K."/>
            <person name="Haas F.B."/>
            <person name="Vanderstraeten L."/>
            <person name="Becker D."/>
            <person name="Lang D."/>
            <person name="Vosolsobe S."/>
            <person name="Rombauts S."/>
            <person name="Wilhelmsson P.K.I."/>
            <person name="Janitza P."/>
            <person name="Kern R."/>
            <person name="Heyl A."/>
            <person name="Rumpler F."/>
            <person name="Villalobos L.I.A.C."/>
            <person name="Clay J.M."/>
            <person name="Skokan R."/>
            <person name="Toyoda A."/>
            <person name="Suzuki Y."/>
            <person name="Kagoshima H."/>
            <person name="Schijlen E."/>
            <person name="Tajeshwar N."/>
            <person name="Catarino B."/>
            <person name="Hetherington A.J."/>
            <person name="Saltykova A."/>
            <person name="Bonnot C."/>
            <person name="Breuninger H."/>
            <person name="Symeonidi A."/>
            <person name="Radhakrishnan G.V."/>
            <person name="Van Nieuwerburgh F."/>
            <person name="Deforce D."/>
            <person name="Chang C."/>
            <person name="Karol K.G."/>
            <person name="Hedrich R."/>
            <person name="Ulvskov P."/>
            <person name="Glockner G."/>
            <person name="Delwiche C.F."/>
            <person name="Petrasek J."/>
            <person name="Van de Peer Y."/>
            <person name="Friml J."/>
            <person name="Beilby M."/>
            <person name="Dolan L."/>
            <person name="Kohara Y."/>
            <person name="Sugano S."/>
            <person name="Fujiyama A."/>
            <person name="Delaux P.-M."/>
            <person name="Quint M."/>
            <person name="TheiBen G."/>
            <person name="Hagemann M."/>
            <person name="Harholt J."/>
            <person name="Dunand C."/>
            <person name="Zachgo S."/>
            <person name="Langdale J."/>
            <person name="Maumus F."/>
            <person name="Straeten D.V.D."/>
            <person name="Gould S.B."/>
            <person name="Rensing S.A."/>
        </authorList>
    </citation>
    <scope>NUCLEOTIDE SEQUENCE [LARGE SCALE GENOMIC DNA]</scope>
    <source>
        <strain evidence="2 3">S276</strain>
    </source>
</reference>
<feature type="compositionally biased region" description="Basic and acidic residues" evidence="1">
    <location>
        <begin position="1"/>
        <end position="15"/>
    </location>
</feature>
<organism evidence="2 3">
    <name type="scientific">Chara braunii</name>
    <name type="common">Braun's stonewort</name>
    <dbReference type="NCBI Taxonomy" id="69332"/>
    <lineage>
        <taxon>Eukaryota</taxon>
        <taxon>Viridiplantae</taxon>
        <taxon>Streptophyta</taxon>
        <taxon>Charophyceae</taxon>
        <taxon>Charales</taxon>
        <taxon>Characeae</taxon>
        <taxon>Chara</taxon>
    </lineage>
</organism>
<accession>A0A388L2C9</accession>
<sequence>MEVKEREKAEQEKAERKARKKLEKASREAQLEAERRAELRRDNDIHLAIRLSKMEENFSFKMQCVIEPLKELIRKGKKKATYASGSDSDADEASDTSLPPKRAPKQGALRPSALTGRLPRSKKTVKSPGSTKRKTPVKTPLAKILRTPSKAATPMTRALKRLRFRDLVLKDLKNLDATELQRICKEEGVPYDGMLFPRSDEHVRFRISELEGTHPLLHNARNVPKVVRSDRLVLLKHEIEDDFRNWQNWNGDLPCFSADNLQGCMTAVSNVSDSYLSSQIVCDLRVKLRGLVLSPLDRSPGETITMCPLLYYNAMMSTFVLNSGYRIMHVSDREILGEIKEDVERKGLAKFARWDKAGEFGSAYVLPKHKDLDRYRPICPTFKEPMVRTGRVVSCAELSFAVLAKEVAL</sequence>